<accession>A0AAU9EPF9</accession>
<evidence type="ECO:0000256" key="1">
    <source>
        <dbReference type="SAM" id="Phobius"/>
    </source>
</evidence>
<dbReference type="Proteomes" id="UP001366166">
    <property type="component" value="Chromosome"/>
</dbReference>
<reference evidence="4" key="1">
    <citation type="journal article" date="2023" name="Arch. Microbiol.">
        <title>Desulfoferula mesophilus gen. nov. sp. nov., a mesophilic sulfate-reducing bacterium isolated from a brackish lake sediment.</title>
        <authorList>
            <person name="Watanabe T."/>
            <person name="Yabe T."/>
            <person name="Tsuji J.M."/>
            <person name="Fukui M."/>
        </authorList>
    </citation>
    <scope>NUCLEOTIDE SEQUENCE [LARGE SCALE GENOMIC DNA]</scope>
    <source>
        <strain evidence="4">12FAK</strain>
    </source>
</reference>
<keyword evidence="1" id="KW-0472">Membrane</keyword>
<evidence type="ECO:0000313" key="4">
    <source>
        <dbReference type="Proteomes" id="UP001366166"/>
    </source>
</evidence>
<sequence>MKRNDLIPALIIALFGAVVAVVSYILGLGSLRVPGPGMAPFLIGTLLVLSSLPVVVSAFLAAPAGSIGSGTSPWHGINLRKIGLCLLTLLGFGVILEYAGFVLSALLCLICLFRIVEKQKWKTILLASFLTVLVSYVLFVVILEVELPVKLFWKI</sequence>
<keyword evidence="1" id="KW-0812">Transmembrane</keyword>
<keyword evidence="1" id="KW-1133">Transmembrane helix</keyword>
<dbReference type="AlphaFoldDB" id="A0AAU9EPF9"/>
<dbReference type="EMBL" id="AP028679">
    <property type="protein sequence ID" value="BEQ16904.1"/>
    <property type="molecule type" value="Genomic_DNA"/>
</dbReference>
<dbReference type="Pfam" id="PF07331">
    <property type="entry name" value="TctB"/>
    <property type="match status" value="1"/>
</dbReference>
<organism evidence="3 4">
    <name type="scientific">Desulfoferula mesophila</name>
    <dbReference type="NCBI Taxonomy" id="3058419"/>
    <lineage>
        <taxon>Bacteria</taxon>
        <taxon>Pseudomonadati</taxon>
        <taxon>Thermodesulfobacteriota</taxon>
        <taxon>Desulfarculia</taxon>
        <taxon>Desulfarculales</taxon>
        <taxon>Desulfarculaceae</taxon>
        <taxon>Desulfoferula</taxon>
    </lineage>
</organism>
<keyword evidence="4" id="KW-1185">Reference proteome</keyword>
<dbReference type="RefSeq" id="WP_338603417.1">
    <property type="nucleotide sequence ID" value="NZ_AP028679.1"/>
</dbReference>
<name>A0AAU9EPF9_9BACT</name>
<feature type="domain" description="DUF1468" evidence="2">
    <location>
        <begin position="9"/>
        <end position="148"/>
    </location>
</feature>
<feature type="transmembrane region" description="Helical" evidence="1">
    <location>
        <begin position="82"/>
        <end position="112"/>
    </location>
</feature>
<dbReference type="KEGG" id="dmp:FAK_39700"/>
<dbReference type="InterPro" id="IPR009936">
    <property type="entry name" value="DUF1468"/>
</dbReference>
<feature type="transmembrane region" description="Helical" evidence="1">
    <location>
        <begin position="41"/>
        <end position="62"/>
    </location>
</feature>
<proteinExistence type="predicted"/>
<evidence type="ECO:0000259" key="2">
    <source>
        <dbReference type="Pfam" id="PF07331"/>
    </source>
</evidence>
<gene>
    <name evidence="3" type="ORF">FAK_39700</name>
</gene>
<feature type="transmembrane region" description="Helical" evidence="1">
    <location>
        <begin position="124"/>
        <end position="143"/>
    </location>
</feature>
<feature type="transmembrane region" description="Helical" evidence="1">
    <location>
        <begin position="6"/>
        <end position="29"/>
    </location>
</feature>
<protein>
    <recommendedName>
        <fullName evidence="2">DUF1468 domain-containing protein</fullName>
    </recommendedName>
</protein>
<evidence type="ECO:0000313" key="3">
    <source>
        <dbReference type="EMBL" id="BEQ16904.1"/>
    </source>
</evidence>